<feature type="non-terminal residue" evidence="2">
    <location>
        <position position="1"/>
    </location>
</feature>
<protein>
    <recommendedName>
        <fullName evidence="1">Gfd2/YDR514C-like C-terminal domain-containing protein</fullName>
    </recommendedName>
</protein>
<comment type="caution">
    <text evidence="2">The sequence shown here is derived from an EMBL/GenBank/DDBJ whole genome shotgun (WGS) entry which is preliminary data.</text>
</comment>
<proteinExistence type="predicted"/>
<sequence length="449" mass="50387">PSPYGELKARFRRAGHLEVLKHCMGIERLQFDRDPNPDVDAARNVANQLAAHTILICIDTEHWTLNSDEMTELGIAVVKTDDVAPISQAREFGDHGENLMKQSKFYFYRFREKAHLPTTNAASRGPEGNRFGEARFVTFAQGRACLNRLFMQRITKVPALRNFNHPIVVMGHAIGHDKDHLNGKDLGFNTDATGTVIRYIDTQIVTQEKGYWLDDQNKIGLDKLVAALGFEHTDAHTAANDIGRTLICGVLLAIPPTARKGCSQTVEQVTRDFEHWSRNTFVGQDGTVKYCSKCGNDQHNSDECTTSAMSCNHCVSRGLYHDAATHISMHCPWVRDEVSAERGAWFDGQPPRIVGRGPKERFHSRLQPLSGGAALIPPETQEEITERRAWYDNQKASGVEIKPFISWRRSFRQWLGTPDGQQWAMRRINDGLPLEAPRPPDTSGPPVSL</sequence>
<dbReference type="PANTHER" id="PTHR28083">
    <property type="entry name" value="GOOD FOR FULL DBP5 ACTIVITY PROTEIN 2"/>
    <property type="match status" value="1"/>
</dbReference>
<dbReference type="OrthoDB" id="5953249at2759"/>
<gene>
    <name evidence="2" type="ORF">FB567DRAFT_409352</name>
</gene>
<keyword evidence="3" id="KW-1185">Reference proteome</keyword>
<feature type="non-terminal residue" evidence="2">
    <location>
        <position position="449"/>
    </location>
</feature>
<name>A0A8K0QSF4_9PLEO</name>
<dbReference type="AlphaFoldDB" id="A0A8K0QSF4"/>
<dbReference type="Proteomes" id="UP000813461">
    <property type="component" value="Unassembled WGS sequence"/>
</dbReference>
<dbReference type="EMBL" id="JAGMVJ010000039">
    <property type="protein sequence ID" value="KAH7066501.1"/>
    <property type="molecule type" value="Genomic_DNA"/>
</dbReference>
<dbReference type="InterPro" id="IPR048519">
    <property type="entry name" value="Gfd2/YDR514C-like_C"/>
</dbReference>
<dbReference type="PANTHER" id="PTHR28083:SF1">
    <property type="entry name" value="GOOD FOR FULL DBP5 ACTIVITY PROTEIN 2"/>
    <property type="match status" value="1"/>
</dbReference>
<dbReference type="GO" id="GO:0005634">
    <property type="term" value="C:nucleus"/>
    <property type="evidence" value="ECO:0007669"/>
    <property type="project" value="TreeGrafter"/>
</dbReference>
<organism evidence="2 3">
    <name type="scientific">Paraphoma chrysanthemicola</name>
    <dbReference type="NCBI Taxonomy" id="798071"/>
    <lineage>
        <taxon>Eukaryota</taxon>
        <taxon>Fungi</taxon>
        <taxon>Dikarya</taxon>
        <taxon>Ascomycota</taxon>
        <taxon>Pezizomycotina</taxon>
        <taxon>Dothideomycetes</taxon>
        <taxon>Pleosporomycetidae</taxon>
        <taxon>Pleosporales</taxon>
        <taxon>Pleosporineae</taxon>
        <taxon>Phaeosphaeriaceae</taxon>
        <taxon>Paraphoma</taxon>
    </lineage>
</organism>
<evidence type="ECO:0000313" key="2">
    <source>
        <dbReference type="EMBL" id="KAH7066501.1"/>
    </source>
</evidence>
<dbReference type="Pfam" id="PF21762">
    <property type="entry name" value="DEDDh_C"/>
    <property type="match status" value="1"/>
</dbReference>
<dbReference type="InterPro" id="IPR040151">
    <property type="entry name" value="Gfd2/YDR514C-like"/>
</dbReference>
<evidence type="ECO:0000313" key="3">
    <source>
        <dbReference type="Proteomes" id="UP000813461"/>
    </source>
</evidence>
<evidence type="ECO:0000259" key="1">
    <source>
        <dbReference type="Pfam" id="PF21762"/>
    </source>
</evidence>
<accession>A0A8K0QSF4</accession>
<reference evidence="2" key="1">
    <citation type="journal article" date="2021" name="Nat. Commun.">
        <title>Genetic determinants of endophytism in the Arabidopsis root mycobiome.</title>
        <authorList>
            <person name="Mesny F."/>
            <person name="Miyauchi S."/>
            <person name="Thiergart T."/>
            <person name="Pickel B."/>
            <person name="Atanasova L."/>
            <person name="Karlsson M."/>
            <person name="Huettel B."/>
            <person name="Barry K.W."/>
            <person name="Haridas S."/>
            <person name="Chen C."/>
            <person name="Bauer D."/>
            <person name="Andreopoulos W."/>
            <person name="Pangilinan J."/>
            <person name="LaButti K."/>
            <person name="Riley R."/>
            <person name="Lipzen A."/>
            <person name="Clum A."/>
            <person name="Drula E."/>
            <person name="Henrissat B."/>
            <person name="Kohler A."/>
            <person name="Grigoriev I.V."/>
            <person name="Martin F.M."/>
            <person name="Hacquard S."/>
        </authorList>
    </citation>
    <scope>NUCLEOTIDE SEQUENCE</scope>
    <source>
        <strain evidence="2">MPI-SDFR-AT-0120</strain>
    </source>
</reference>
<feature type="domain" description="Gfd2/YDR514C-like C-terminal" evidence="1">
    <location>
        <begin position="54"/>
        <end position="248"/>
    </location>
</feature>